<organism evidence="5 6">
    <name type="scientific">Motilimonas pumila</name>
    <dbReference type="NCBI Taxonomy" id="2303987"/>
    <lineage>
        <taxon>Bacteria</taxon>
        <taxon>Pseudomonadati</taxon>
        <taxon>Pseudomonadota</taxon>
        <taxon>Gammaproteobacteria</taxon>
        <taxon>Alteromonadales</taxon>
        <taxon>Alteromonadales genera incertae sedis</taxon>
        <taxon>Motilimonas</taxon>
    </lineage>
</organism>
<dbReference type="OrthoDB" id="5497329at2"/>
<dbReference type="RefSeq" id="WP_119909572.1">
    <property type="nucleotide sequence ID" value="NZ_QZCH01000003.1"/>
</dbReference>
<dbReference type="GO" id="GO:0005829">
    <property type="term" value="C:cytosol"/>
    <property type="evidence" value="ECO:0007669"/>
    <property type="project" value="TreeGrafter"/>
</dbReference>
<reference evidence="5 6" key="2">
    <citation type="submission" date="2019-01" db="EMBL/GenBank/DDBJ databases">
        <title>Motilimonas pumilus sp. nov., isolated from the gut of sea cucumber (Apostichopus japonicus).</title>
        <authorList>
            <person name="Wang F.-Q."/>
            <person name="Ren L.-H."/>
            <person name="Lin Y.-W."/>
            <person name="Sun G.-H."/>
            <person name="Du Z.-J."/>
            <person name="Zhao J.-X."/>
            <person name="Liu X.-J."/>
            <person name="Liu L.-J."/>
        </authorList>
    </citation>
    <scope>NUCLEOTIDE SEQUENCE [LARGE SCALE GENOMIC DNA]</scope>
    <source>
        <strain evidence="5 6">PLHSC7-2</strain>
    </source>
</reference>
<proteinExistence type="predicted"/>
<keyword evidence="6" id="KW-1185">Reference proteome</keyword>
<evidence type="ECO:0000313" key="5">
    <source>
        <dbReference type="EMBL" id="RJG49926.1"/>
    </source>
</evidence>
<dbReference type="Pfam" id="PF00929">
    <property type="entry name" value="RNase_T"/>
    <property type="match status" value="1"/>
</dbReference>
<protein>
    <submittedName>
        <fullName evidence="5">3'-5' exonuclease</fullName>
    </submittedName>
</protein>
<evidence type="ECO:0000256" key="3">
    <source>
        <dbReference type="ARBA" id="ARBA00022839"/>
    </source>
</evidence>
<dbReference type="InterPro" id="IPR012337">
    <property type="entry name" value="RNaseH-like_sf"/>
</dbReference>
<sequence length="239" mass="26391">MAPPWQYFHPLRRLARRRQQYCRQHDLPPALAAALSQPIPDVCDDAKALDFLALDLETTGLDPSQDHIISLGYLPVAQGNICLSQAHECLVQSAEAVKPETAVINHIVPEMLVTGTPLDEAMDALFFAMAGKVLVAHGAQLEQGFINQYLARQYGLPAAPWCWLDTLAIEKSLTVYQGQHKHGDFRLASVRQRHCLPEYASHGALIDALAAAELLLALLHTLFHDRPAKIGQLPRAQCD</sequence>
<evidence type="ECO:0000256" key="2">
    <source>
        <dbReference type="ARBA" id="ARBA00022801"/>
    </source>
</evidence>
<evidence type="ECO:0000259" key="4">
    <source>
        <dbReference type="SMART" id="SM00479"/>
    </source>
</evidence>
<dbReference type="GO" id="GO:0008408">
    <property type="term" value="F:3'-5' exonuclease activity"/>
    <property type="evidence" value="ECO:0007669"/>
    <property type="project" value="TreeGrafter"/>
</dbReference>
<feature type="domain" description="Exonuclease" evidence="4">
    <location>
        <begin position="50"/>
        <end position="224"/>
    </location>
</feature>
<comment type="caution">
    <text evidence="5">The sequence shown here is derived from an EMBL/GenBank/DDBJ whole genome shotgun (WGS) entry which is preliminary data.</text>
</comment>
<evidence type="ECO:0000313" key="6">
    <source>
        <dbReference type="Proteomes" id="UP000283255"/>
    </source>
</evidence>
<dbReference type="EMBL" id="QZCH01000003">
    <property type="protein sequence ID" value="RJG49926.1"/>
    <property type="molecule type" value="Genomic_DNA"/>
</dbReference>
<dbReference type="Proteomes" id="UP000283255">
    <property type="component" value="Unassembled WGS sequence"/>
</dbReference>
<keyword evidence="1" id="KW-0540">Nuclease</keyword>
<accession>A0A418YHX0</accession>
<gene>
    <name evidence="5" type="ORF">D1Z90_04590</name>
</gene>
<dbReference type="GO" id="GO:0006259">
    <property type="term" value="P:DNA metabolic process"/>
    <property type="evidence" value="ECO:0007669"/>
    <property type="project" value="UniProtKB-ARBA"/>
</dbReference>
<keyword evidence="3 5" id="KW-0269">Exonuclease</keyword>
<dbReference type="PANTHER" id="PTHR30231:SF4">
    <property type="entry name" value="PROTEIN NEN2"/>
    <property type="match status" value="1"/>
</dbReference>
<evidence type="ECO:0000256" key="1">
    <source>
        <dbReference type="ARBA" id="ARBA00022722"/>
    </source>
</evidence>
<dbReference type="AlphaFoldDB" id="A0A418YHX0"/>
<keyword evidence="2" id="KW-0378">Hydrolase</keyword>
<dbReference type="CDD" id="cd06127">
    <property type="entry name" value="DEDDh"/>
    <property type="match status" value="1"/>
</dbReference>
<dbReference type="InterPro" id="IPR036397">
    <property type="entry name" value="RNaseH_sf"/>
</dbReference>
<dbReference type="GO" id="GO:0003676">
    <property type="term" value="F:nucleic acid binding"/>
    <property type="evidence" value="ECO:0007669"/>
    <property type="project" value="InterPro"/>
</dbReference>
<dbReference type="SMART" id="SM00479">
    <property type="entry name" value="EXOIII"/>
    <property type="match status" value="1"/>
</dbReference>
<dbReference type="SUPFAM" id="SSF53098">
    <property type="entry name" value="Ribonuclease H-like"/>
    <property type="match status" value="1"/>
</dbReference>
<reference evidence="5 6" key="1">
    <citation type="submission" date="2018-09" db="EMBL/GenBank/DDBJ databases">
        <authorList>
            <person name="Wang F."/>
        </authorList>
    </citation>
    <scope>NUCLEOTIDE SEQUENCE [LARGE SCALE GENOMIC DNA]</scope>
    <source>
        <strain evidence="5 6">PLHSC7-2</strain>
    </source>
</reference>
<dbReference type="Gene3D" id="3.30.420.10">
    <property type="entry name" value="Ribonuclease H-like superfamily/Ribonuclease H"/>
    <property type="match status" value="1"/>
</dbReference>
<name>A0A418YHX0_9GAMM</name>
<dbReference type="InterPro" id="IPR013520">
    <property type="entry name" value="Ribonucl_H"/>
</dbReference>
<dbReference type="PANTHER" id="PTHR30231">
    <property type="entry name" value="DNA POLYMERASE III SUBUNIT EPSILON"/>
    <property type="match status" value="1"/>
</dbReference>